<evidence type="ECO:0000313" key="9">
    <source>
        <dbReference type="EMBL" id="CAL8092057.1"/>
    </source>
</evidence>
<evidence type="ECO:0000256" key="5">
    <source>
        <dbReference type="ARBA" id="ARBA00023180"/>
    </source>
</evidence>
<protein>
    <recommendedName>
        <fullName evidence="8">Chitin-binding type-2 domain-containing protein</fullName>
    </recommendedName>
</protein>
<keyword evidence="1" id="KW-0147">Chitin-binding</keyword>
<dbReference type="PROSITE" id="PS50940">
    <property type="entry name" value="CHIT_BIND_II"/>
    <property type="match status" value="2"/>
</dbReference>
<sequence>MKVFPTILLLAVGIAVAASQTPPDYATCDVGDDDLNPPDCPPDGTGDATYFPFPYDCTKYFECTNGDARCIQCPVETVWDQDLLTCNHESSSACVTATTTGRPTTTTPTTTTPTTTTPTTTTPTTTTPTTTTPTTTTTEPTTTLDPGDPIHWICPDGYVGRMGHPFNCSYFYICDPGRRPCLFECLDGLYYNPISMDCDWPQNVPTCVDGTPPPPISTPRTNYRNTIRQHSSEKQSVFSFFSIFKETITPGSQDPCEEPELVEKYYRMQ</sequence>
<evidence type="ECO:0000259" key="8">
    <source>
        <dbReference type="PROSITE" id="PS50940"/>
    </source>
</evidence>
<dbReference type="PANTHER" id="PTHR23301">
    <property type="entry name" value="CHITIN BINDING PERITROPHIN-A"/>
    <property type="match status" value="1"/>
</dbReference>
<gene>
    <name evidence="9" type="ORF">ODALV1_LOCUS8109</name>
</gene>
<feature type="domain" description="Chitin-binding type-2" evidence="8">
    <location>
        <begin position="37"/>
        <end position="96"/>
    </location>
</feature>
<proteinExistence type="predicted"/>
<evidence type="ECO:0000256" key="6">
    <source>
        <dbReference type="SAM" id="MobiDB-lite"/>
    </source>
</evidence>
<organism evidence="9 10">
    <name type="scientific">Orchesella dallaii</name>
    <dbReference type="NCBI Taxonomy" id="48710"/>
    <lineage>
        <taxon>Eukaryota</taxon>
        <taxon>Metazoa</taxon>
        <taxon>Ecdysozoa</taxon>
        <taxon>Arthropoda</taxon>
        <taxon>Hexapoda</taxon>
        <taxon>Collembola</taxon>
        <taxon>Entomobryomorpha</taxon>
        <taxon>Entomobryoidea</taxon>
        <taxon>Orchesellidae</taxon>
        <taxon>Orchesellinae</taxon>
        <taxon>Orchesella</taxon>
    </lineage>
</organism>
<dbReference type="Gene3D" id="2.170.140.10">
    <property type="entry name" value="Chitin binding domain"/>
    <property type="match status" value="2"/>
</dbReference>
<keyword evidence="4" id="KW-1015">Disulfide bond</keyword>
<keyword evidence="2 7" id="KW-0732">Signal</keyword>
<feature type="chain" id="PRO_5046454136" description="Chitin-binding type-2 domain-containing protein" evidence="7">
    <location>
        <begin position="20"/>
        <end position="269"/>
    </location>
</feature>
<dbReference type="InterPro" id="IPR036508">
    <property type="entry name" value="Chitin-bd_dom_sf"/>
</dbReference>
<reference evidence="9 10" key="1">
    <citation type="submission" date="2024-08" db="EMBL/GenBank/DDBJ databases">
        <authorList>
            <person name="Cucini C."/>
            <person name="Frati F."/>
        </authorList>
    </citation>
    <scope>NUCLEOTIDE SEQUENCE [LARGE SCALE GENOMIC DNA]</scope>
</reference>
<feature type="domain" description="Chitin-binding type-2" evidence="8">
    <location>
        <begin position="151"/>
        <end position="209"/>
    </location>
</feature>
<dbReference type="SUPFAM" id="SSF57625">
    <property type="entry name" value="Invertebrate chitin-binding proteins"/>
    <property type="match status" value="2"/>
</dbReference>
<evidence type="ECO:0000313" key="10">
    <source>
        <dbReference type="Proteomes" id="UP001642540"/>
    </source>
</evidence>
<evidence type="ECO:0000256" key="3">
    <source>
        <dbReference type="ARBA" id="ARBA00022737"/>
    </source>
</evidence>
<dbReference type="PANTHER" id="PTHR23301:SF0">
    <property type="entry name" value="CHITIN-BINDING TYPE-2 DOMAIN-CONTAINING PROTEIN-RELATED"/>
    <property type="match status" value="1"/>
</dbReference>
<feature type="signal peptide" evidence="7">
    <location>
        <begin position="1"/>
        <end position="19"/>
    </location>
</feature>
<name>A0ABP1QAM9_9HEXA</name>
<evidence type="ECO:0000256" key="7">
    <source>
        <dbReference type="SAM" id="SignalP"/>
    </source>
</evidence>
<feature type="region of interest" description="Disordered" evidence="6">
    <location>
        <begin position="97"/>
        <end position="142"/>
    </location>
</feature>
<dbReference type="Proteomes" id="UP001642540">
    <property type="component" value="Unassembled WGS sequence"/>
</dbReference>
<keyword evidence="5" id="KW-0325">Glycoprotein</keyword>
<keyword evidence="10" id="KW-1185">Reference proteome</keyword>
<dbReference type="EMBL" id="CAXLJM020000025">
    <property type="protein sequence ID" value="CAL8092057.1"/>
    <property type="molecule type" value="Genomic_DNA"/>
</dbReference>
<dbReference type="InterPro" id="IPR002557">
    <property type="entry name" value="Chitin-bd_dom"/>
</dbReference>
<keyword evidence="3" id="KW-0677">Repeat</keyword>
<evidence type="ECO:0000256" key="2">
    <source>
        <dbReference type="ARBA" id="ARBA00022729"/>
    </source>
</evidence>
<dbReference type="Pfam" id="PF01607">
    <property type="entry name" value="CBM_14"/>
    <property type="match status" value="2"/>
</dbReference>
<dbReference type="SMART" id="SM00494">
    <property type="entry name" value="ChtBD2"/>
    <property type="match status" value="2"/>
</dbReference>
<evidence type="ECO:0000256" key="4">
    <source>
        <dbReference type="ARBA" id="ARBA00023157"/>
    </source>
</evidence>
<accession>A0ABP1QAM9</accession>
<dbReference type="InterPro" id="IPR051940">
    <property type="entry name" value="Chitin_bind-dev_reg"/>
</dbReference>
<evidence type="ECO:0000256" key="1">
    <source>
        <dbReference type="ARBA" id="ARBA00022669"/>
    </source>
</evidence>
<comment type="caution">
    <text evidence="9">The sequence shown here is derived from an EMBL/GenBank/DDBJ whole genome shotgun (WGS) entry which is preliminary data.</text>
</comment>